<organism evidence="10 11">
    <name type="scientific">Desulfotomaculum copahuensis</name>
    <dbReference type="NCBI Taxonomy" id="1838280"/>
    <lineage>
        <taxon>Bacteria</taxon>
        <taxon>Bacillati</taxon>
        <taxon>Bacillota</taxon>
        <taxon>Clostridia</taxon>
        <taxon>Eubacteriales</taxon>
        <taxon>Desulfotomaculaceae</taxon>
        <taxon>Desulfotomaculum</taxon>
    </lineage>
</organism>
<keyword evidence="7" id="KW-0067">ATP-binding</keyword>
<evidence type="ECO:0000256" key="1">
    <source>
        <dbReference type="ARBA" id="ARBA00000198"/>
    </source>
</evidence>
<sequence>MGDLPVKAYIGIGSNLGDKAANIKKGLDLLAGTPGVRLLRVAPYYRTAPVGYTDQDWFVNTAAEVATALPPEDLLAACLEVENRLGRVRTIRWGPRVIDLDLLLYGDRVINWPQLTVPHPRLHERAFVLVPLADLVPELTVPGRGRVDRLLAGLAPEQRETVRKIATA</sequence>
<dbReference type="SUPFAM" id="SSF55083">
    <property type="entry name" value="6-hydroxymethyl-7,8-dihydropterin pyrophosphokinase, HPPK"/>
    <property type="match status" value="1"/>
</dbReference>
<dbReference type="NCBIfam" id="TIGR01498">
    <property type="entry name" value="folK"/>
    <property type="match status" value="1"/>
</dbReference>
<dbReference type="GO" id="GO:0003848">
    <property type="term" value="F:2-amino-4-hydroxy-6-hydroxymethyldihydropteridine diphosphokinase activity"/>
    <property type="evidence" value="ECO:0007669"/>
    <property type="project" value="UniProtKB-EC"/>
</dbReference>
<gene>
    <name evidence="10" type="ORF">A6M21_13260</name>
</gene>
<keyword evidence="5" id="KW-0547">Nucleotide-binding</keyword>
<accession>A0A1B7LCP6</accession>
<dbReference type="AlphaFoldDB" id="A0A1B7LCP6"/>
<protein>
    <recommendedName>
        <fullName evidence="3">2-amino-4-hydroxy-6-hydroxymethyldihydropteridine diphosphokinase</fullName>
        <ecNumber evidence="3">2.7.6.3</ecNumber>
    </recommendedName>
</protein>
<dbReference type="UniPathway" id="UPA00077">
    <property type="reaction ID" value="UER00155"/>
</dbReference>
<evidence type="ECO:0000313" key="11">
    <source>
        <dbReference type="Proteomes" id="UP000078532"/>
    </source>
</evidence>
<dbReference type="GO" id="GO:0005524">
    <property type="term" value="F:ATP binding"/>
    <property type="evidence" value="ECO:0007669"/>
    <property type="project" value="UniProtKB-KW"/>
</dbReference>
<dbReference type="InterPro" id="IPR000550">
    <property type="entry name" value="Hppk"/>
</dbReference>
<dbReference type="EMBL" id="LYVF01000175">
    <property type="protein sequence ID" value="OAT80710.1"/>
    <property type="molecule type" value="Genomic_DNA"/>
</dbReference>
<evidence type="ECO:0000313" key="10">
    <source>
        <dbReference type="EMBL" id="OAT80710.1"/>
    </source>
</evidence>
<dbReference type="InterPro" id="IPR035907">
    <property type="entry name" value="Hppk_sf"/>
</dbReference>
<keyword evidence="6 10" id="KW-0418">Kinase</keyword>
<dbReference type="GO" id="GO:0046654">
    <property type="term" value="P:tetrahydrofolate biosynthetic process"/>
    <property type="evidence" value="ECO:0007669"/>
    <property type="project" value="UniProtKB-UniPathway"/>
</dbReference>
<comment type="caution">
    <text evidence="10">The sequence shown here is derived from an EMBL/GenBank/DDBJ whole genome shotgun (WGS) entry which is preliminary data.</text>
</comment>
<evidence type="ECO:0000256" key="2">
    <source>
        <dbReference type="ARBA" id="ARBA00005051"/>
    </source>
</evidence>
<dbReference type="EC" id="2.7.6.3" evidence="3"/>
<dbReference type="PANTHER" id="PTHR43071">
    <property type="entry name" value="2-AMINO-4-HYDROXY-6-HYDROXYMETHYLDIHYDROPTERIDINE PYROPHOSPHOKINASE"/>
    <property type="match status" value="1"/>
</dbReference>
<dbReference type="Gene3D" id="3.30.70.560">
    <property type="entry name" value="7,8-Dihydro-6-hydroxymethylpterin-pyrophosphokinase HPPK"/>
    <property type="match status" value="1"/>
</dbReference>
<keyword evidence="8" id="KW-0289">Folate biosynthesis</keyword>
<name>A0A1B7LCP6_9FIRM</name>
<evidence type="ECO:0000256" key="8">
    <source>
        <dbReference type="ARBA" id="ARBA00022909"/>
    </source>
</evidence>
<reference evidence="10 11" key="1">
    <citation type="submission" date="2016-04" db="EMBL/GenBank/DDBJ databases">
        <authorList>
            <person name="Evans L.H."/>
            <person name="Alamgir A."/>
            <person name="Owens N."/>
            <person name="Weber N.D."/>
            <person name="Virtaneva K."/>
            <person name="Barbian K."/>
            <person name="Babar A."/>
            <person name="Rosenke K."/>
        </authorList>
    </citation>
    <scope>NUCLEOTIDE SEQUENCE [LARGE SCALE GENOMIC DNA]</scope>
    <source>
        <strain evidence="10 11">LMa1</strain>
    </source>
</reference>
<dbReference type="Pfam" id="PF01288">
    <property type="entry name" value="HPPK"/>
    <property type="match status" value="1"/>
</dbReference>
<feature type="domain" description="7,8-dihydro-6-hydroxymethylpterin-pyrophosphokinase" evidence="9">
    <location>
        <begin position="92"/>
        <end position="103"/>
    </location>
</feature>
<dbReference type="PROSITE" id="PS00794">
    <property type="entry name" value="HPPK"/>
    <property type="match status" value="1"/>
</dbReference>
<keyword evidence="11" id="KW-1185">Reference proteome</keyword>
<evidence type="ECO:0000259" key="9">
    <source>
        <dbReference type="PROSITE" id="PS00794"/>
    </source>
</evidence>
<evidence type="ECO:0000256" key="6">
    <source>
        <dbReference type="ARBA" id="ARBA00022777"/>
    </source>
</evidence>
<dbReference type="CDD" id="cd00483">
    <property type="entry name" value="HPPK"/>
    <property type="match status" value="1"/>
</dbReference>
<dbReference type="PANTHER" id="PTHR43071:SF1">
    <property type="entry name" value="2-AMINO-4-HYDROXY-6-HYDROXYMETHYLDIHYDROPTERIDINE PYROPHOSPHOKINASE"/>
    <property type="match status" value="1"/>
</dbReference>
<dbReference type="GO" id="GO:0046656">
    <property type="term" value="P:folic acid biosynthetic process"/>
    <property type="evidence" value="ECO:0007669"/>
    <property type="project" value="UniProtKB-KW"/>
</dbReference>
<dbReference type="Proteomes" id="UP000078532">
    <property type="component" value="Unassembled WGS sequence"/>
</dbReference>
<comment type="pathway">
    <text evidence="2">Cofactor biosynthesis; tetrahydrofolate biosynthesis; 2-amino-4-hydroxy-6-hydroxymethyl-7,8-dihydropteridine diphosphate from 7,8-dihydroneopterin triphosphate: step 4/4.</text>
</comment>
<evidence type="ECO:0000256" key="4">
    <source>
        <dbReference type="ARBA" id="ARBA00022679"/>
    </source>
</evidence>
<evidence type="ECO:0000256" key="7">
    <source>
        <dbReference type="ARBA" id="ARBA00022840"/>
    </source>
</evidence>
<proteinExistence type="predicted"/>
<keyword evidence="4" id="KW-0808">Transferase</keyword>
<dbReference type="STRING" id="1838280.A6M21_13260"/>
<dbReference type="OrthoDB" id="9808041at2"/>
<evidence type="ECO:0000256" key="5">
    <source>
        <dbReference type="ARBA" id="ARBA00022741"/>
    </source>
</evidence>
<evidence type="ECO:0000256" key="3">
    <source>
        <dbReference type="ARBA" id="ARBA00013253"/>
    </source>
</evidence>
<dbReference type="GO" id="GO:0016301">
    <property type="term" value="F:kinase activity"/>
    <property type="evidence" value="ECO:0007669"/>
    <property type="project" value="UniProtKB-KW"/>
</dbReference>
<comment type="catalytic activity">
    <reaction evidence="1">
        <text>6-hydroxymethyl-7,8-dihydropterin + ATP = (7,8-dihydropterin-6-yl)methyl diphosphate + AMP + H(+)</text>
        <dbReference type="Rhea" id="RHEA:11412"/>
        <dbReference type="ChEBI" id="CHEBI:15378"/>
        <dbReference type="ChEBI" id="CHEBI:30616"/>
        <dbReference type="ChEBI" id="CHEBI:44841"/>
        <dbReference type="ChEBI" id="CHEBI:72950"/>
        <dbReference type="ChEBI" id="CHEBI:456215"/>
        <dbReference type="EC" id="2.7.6.3"/>
    </reaction>
</comment>